<feature type="region of interest" description="Disordered" evidence="23">
    <location>
        <begin position="1696"/>
        <end position="1766"/>
    </location>
</feature>
<feature type="domain" description="DNA replication factor Dna2 N-terminal" evidence="24">
    <location>
        <begin position="635"/>
        <end position="848"/>
    </location>
</feature>
<keyword evidence="6" id="KW-0004">4Fe-4S</keyword>
<dbReference type="InterPro" id="IPR027417">
    <property type="entry name" value="P-loop_NTPase"/>
</dbReference>
<feature type="compositionally biased region" description="Polar residues" evidence="23">
    <location>
        <begin position="554"/>
        <end position="567"/>
    </location>
</feature>
<evidence type="ECO:0000256" key="19">
    <source>
        <dbReference type="ARBA" id="ARBA00023204"/>
    </source>
</evidence>
<dbReference type="Pfam" id="PF08696">
    <property type="entry name" value="Dna2"/>
    <property type="match status" value="1"/>
</dbReference>
<evidence type="ECO:0000256" key="22">
    <source>
        <dbReference type="ARBA" id="ARBA00047995"/>
    </source>
</evidence>
<feature type="compositionally biased region" description="Basic and acidic residues" evidence="23">
    <location>
        <begin position="67"/>
        <end position="86"/>
    </location>
</feature>
<evidence type="ECO:0000256" key="9">
    <source>
        <dbReference type="ARBA" id="ARBA00022723"/>
    </source>
</evidence>
<feature type="region of interest" description="Disordered" evidence="23">
    <location>
        <begin position="1"/>
        <end position="115"/>
    </location>
</feature>
<feature type="region of interest" description="Disordered" evidence="23">
    <location>
        <begin position="554"/>
        <end position="599"/>
    </location>
</feature>
<dbReference type="FunFam" id="3.40.50.300:FF:001170">
    <property type="entry name" value="DNA replication helicase Dna2"/>
    <property type="match status" value="1"/>
</dbReference>
<dbReference type="Gene3D" id="3.40.50.300">
    <property type="entry name" value="P-loop containing nucleotide triphosphate hydrolases"/>
    <property type="match status" value="2"/>
</dbReference>
<evidence type="ECO:0000313" key="28">
    <source>
        <dbReference type="Proteomes" id="UP001168146"/>
    </source>
</evidence>
<keyword evidence="9" id="KW-0479">Metal-binding</keyword>
<dbReference type="InterPro" id="IPR047187">
    <property type="entry name" value="SF1_C_Upf1"/>
</dbReference>
<feature type="compositionally biased region" description="Basic and acidic residues" evidence="23">
    <location>
        <begin position="300"/>
        <end position="311"/>
    </location>
</feature>
<comment type="cofactor">
    <cofactor evidence="1">
        <name>[4Fe-4S] cluster</name>
        <dbReference type="ChEBI" id="CHEBI:49883"/>
    </cofactor>
</comment>
<dbReference type="InterPro" id="IPR041679">
    <property type="entry name" value="DNA2/NAM7-like_C"/>
</dbReference>
<feature type="compositionally biased region" description="Polar residues" evidence="23">
    <location>
        <begin position="584"/>
        <end position="595"/>
    </location>
</feature>
<feature type="compositionally biased region" description="Pro residues" evidence="23">
    <location>
        <begin position="500"/>
        <end position="510"/>
    </location>
</feature>
<dbReference type="CDD" id="cd18041">
    <property type="entry name" value="DEXXQc_DNA2"/>
    <property type="match status" value="1"/>
</dbReference>
<dbReference type="InterPro" id="IPR041677">
    <property type="entry name" value="DNA2/NAM7_AAA_11"/>
</dbReference>
<evidence type="ECO:0000259" key="24">
    <source>
        <dbReference type="Pfam" id="PF08696"/>
    </source>
</evidence>
<comment type="subcellular location">
    <subcellularLocation>
        <location evidence="2">Nucleus</location>
    </subcellularLocation>
</comment>
<evidence type="ECO:0000256" key="11">
    <source>
        <dbReference type="ARBA" id="ARBA00022759"/>
    </source>
</evidence>
<evidence type="ECO:0000256" key="3">
    <source>
        <dbReference type="ARBA" id="ARBA00007913"/>
    </source>
</evidence>
<dbReference type="InterPro" id="IPR026851">
    <property type="entry name" value="Dna2/JHS1_DEXXQ-box"/>
</dbReference>
<dbReference type="GO" id="GO:0005524">
    <property type="term" value="F:ATP binding"/>
    <property type="evidence" value="ECO:0007669"/>
    <property type="project" value="UniProtKB-KW"/>
</dbReference>
<dbReference type="Pfam" id="PF13086">
    <property type="entry name" value="AAA_11"/>
    <property type="match status" value="2"/>
</dbReference>
<evidence type="ECO:0000313" key="27">
    <source>
        <dbReference type="EMBL" id="KAK0307354.1"/>
    </source>
</evidence>
<dbReference type="Pfam" id="PF13087">
    <property type="entry name" value="AAA_12"/>
    <property type="match status" value="1"/>
</dbReference>
<keyword evidence="13 27" id="KW-0378">Hydrolase</keyword>
<dbReference type="GO" id="GO:0003677">
    <property type="term" value="F:DNA binding"/>
    <property type="evidence" value="ECO:0007669"/>
    <property type="project" value="UniProtKB-KW"/>
</dbReference>
<keyword evidence="17" id="KW-0411">Iron-sulfur</keyword>
<dbReference type="FunFam" id="3.40.50.300:FF:000789">
    <property type="entry name" value="DNA replication ATP-dependent helicase/nuclease DNA2"/>
    <property type="match status" value="1"/>
</dbReference>
<comment type="catalytic activity">
    <reaction evidence="22">
        <text>ATP + H2O = ADP + phosphate + H(+)</text>
        <dbReference type="Rhea" id="RHEA:13065"/>
        <dbReference type="ChEBI" id="CHEBI:15377"/>
        <dbReference type="ChEBI" id="CHEBI:15378"/>
        <dbReference type="ChEBI" id="CHEBI:30616"/>
        <dbReference type="ChEBI" id="CHEBI:43474"/>
        <dbReference type="ChEBI" id="CHEBI:456216"/>
        <dbReference type="EC" id="3.6.4.12"/>
    </reaction>
</comment>
<feature type="domain" description="DNA2/NAM7 helicase-like C-terminal" evidence="26">
    <location>
        <begin position="1444"/>
        <end position="1663"/>
    </location>
</feature>
<evidence type="ECO:0000259" key="26">
    <source>
        <dbReference type="Pfam" id="PF13087"/>
    </source>
</evidence>
<keyword evidence="7" id="KW-0235">DNA replication</keyword>
<evidence type="ECO:0000256" key="10">
    <source>
        <dbReference type="ARBA" id="ARBA00022741"/>
    </source>
</evidence>
<keyword evidence="21" id="KW-0511">Multifunctional enzyme</keyword>
<evidence type="ECO:0000256" key="15">
    <source>
        <dbReference type="ARBA" id="ARBA00022840"/>
    </source>
</evidence>
<dbReference type="InterPro" id="IPR045055">
    <property type="entry name" value="DNA2/NAM7-like"/>
</dbReference>
<gene>
    <name evidence="27" type="primary">dna2_2</name>
    <name evidence="27" type="ORF">LTR82_015965</name>
</gene>
<dbReference type="GO" id="GO:0006281">
    <property type="term" value="P:DNA repair"/>
    <property type="evidence" value="ECO:0007669"/>
    <property type="project" value="UniProtKB-KW"/>
</dbReference>
<evidence type="ECO:0000256" key="4">
    <source>
        <dbReference type="ARBA" id="ARBA00012551"/>
    </source>
</evidence>
<accession>A0AAN6F7A1</accession>
<keyword evidence="10" id="KW-0547">Nucleotide-binding</keyword>
<evidence type="ECO:0000256" key="17">
    <source>
        <dbReference type="ARBA" id="ARBA00023014"/>
    </source>
</evidence>
<proteinExistence type="inferred from homology"/>
<feature type="compositionally biased region" description="Low complexity" evidence="23">
    <location>
        <begin position="338"/>
        <end position="357"/>
    </location>
</feature>
<feature type="compositionally biased region" description="Basic and acidic residues" evidence="23">
    <location>
        <begin position="153"/>
        <end position="167"/>
    </location>
</feature>
<evidence type="ECO:0000256" key="6">
    <source>
        <dbReference type="ARBA" id="ARBA00022485"/>
    </source>
</evidence>
<feature type="region of interest" description="Disordered" evidence="23">
    <location>
        <begin position="496"/>
        <end position="515"/>
    </location>
</feature>
<keyword evidence="16" id="KW-0408">Iron</keyword>
<keyword evidence="18" id="KW-0238">DNA-binding</keyword>
<dbReference type="GO" id="GO:0051539">
    <property type="term" value="F:4 iron, 4 sulfur cluster binding"/>
    <property type="evidence" value="ECO:0007669"/>
    <property type="project" value="UniProtKB-KW"/>
</dbReference>
<evidence type="ECO:0000256" key="12">
    <source>
        <dbReference type="ARBA" id="ARBA00022763"/>
    </source>
</evidence>
<keyword evidence="19" id="KW-0234">DNA repair</keyword>
<sequence>MASRTKGFFEEGHKVKPRPGQWHQGQINKQPLNERDPNSGLAKPAIPATSQTKTKLKAFQFAPNHPEQSENEPRGQFSAREEHEASEAPNDGMTLNIQGNSSSAPEKSAGPATSSQAAAGMAILLPQLPHANAFPCTPGARLALEDLIGNFDENVRKKPPQPEHSPEEQLGWIPNSSNTLLTPHRKRKRAKSSSPSCSATSSQRQEASMFFAANGTQGEQRTPDADPTKALWQTYGAGNASEGTLKLPRFSHLAAQASPRPNETPIKSAGFRRWASTGNDWPTSKNKRRRMESRTSVSLWRDEQQTGVNEKSKVAEMVEKIQETLATQKLAQSAANQPAEAEAPTSSSPVPEPTEASHAADVSPLQVKCQPSVWPRPPGTTRIPQTVVALSTAHNLPSSDPRSGRNAGPIVETAFDMVKPTSLHLQSKAPLPAFKRPSITRTTSISGRQYPTKQPSPPLPVAPAPLLNDTDEFGDDFDLTAEDLDELVSQVPLDQRPLHAIPPHPDPPVPQAMFFHQPPQAPREAVPLDDDSDDEFGGDDLDADVLAQAEISATQAYRASQPPKVTTPSPCKRSPRKPRSPQKGTSPAKPSQSVGTGDDFHTLHRFKVKQIVDGTYTNAKGRRCLERLLMAENERTRKPVAITLRDSWTTTAVSPGDIVHVSTLPHHKAEKTSSRDPPGQHTISDDNASALLIVHPDHMLSATTVADSFDCIRKAVLQDRIKATGETSKPMVYGKILHEVFQQALSANQWDTAFLADVVTRTIQTHVEGLWELGMRDTVLATEEVTAKMGELAAWAGMFVAKQPSDVSMVDDKQGERVWMSVSKLIAVEEHVWSPRYGLKGNIDATVQSTVIDHPDEPAKNVVAPFEVKTGRTTQSPAHRAQTALYTLLLSDRYDVAVKAGILYYLESSTMSRIAPSVLEMRQMVQQRNRLAAYIHRAKHPRPVEEHNGVPVLPSQEIEDSGLPAMLKDPFKCGRCYAQQSCFTYHAMVENGTSDSAGMVDDGKKNHSLVWSEAVGHLALSAKDSPTSNALKDWFAKWDKLLTFEESEMSRYRKELWTMTSTEREGIGRCFGGLVSSQDLSLIASAVTQTVVDGIEGGGGRINRYAYVLKRAVPTPGTSFAEGTQLTIGEPVVVSSERGQWALANGYVIAATKNDITIAVDRRLGNARQRLGGFEETSNHAFQGIMPVGEESNGAVTSPSTSEVLYRLDKDEFSNGLALVRNNLVTLMSSHPIHTKVRQQIVLTGQPTFITPSQLPPLPPSQLGDMNEDQRAAVAKVLSAQDYALILGMPGTGKTTTIAHIIRALLADNKTILLTSFTHTAVDNILLKLRDIAPPNSILRFGVPAKINHEVQKFCLLAATQRKTIDEIEQAYMGCQIVATTCMSTNHALFHRRAFDVCIVDEASQITLPTALGPLLLARQFVLVGDHYQLPPLVQNRAALEGGLDVSLFKQLSEEHPEAVATLGKQYRMCEDIMSLSNTLIYDGQLRCGNEEVARRTLVVGDMAGLQDLHSDASTVCRSYCWLAEVLAPTHKVVYANTDPIGASAFESLTSGKNITNAVEATLSAHLVLGLLRLGVLGRDIGVITLYRSQLALIRNTFKLAGIGPEVEIDSADRFQGRDKECIILSMVRSNEQGVVGELLRDWRRVNVAFTRAKSKLVVLGSRRTLVNNELLARFLGLVDERGWVVDLPRTAGEGHGFGVGSQATGTAPSPGSTPSPTKRSGVRRQVDAIPRKTVPACSPTSILRPSASAGNRSPVKRGDTTRQGLKAPGRIIKGQVTSMRKGKAGALREQLAMEIFEDLTADDF</sequence>
<dbReference type="PANTHER" id="PTHR10887">
    <property type="entry name" value="DNA2/NAM7 HELICASE FAMILY"/>
    <property type="match status" value="1"/>
</dbReference>
<dbReference type="SUPFAM" id="SSF52540">
    <property type="entry name" value="P-loop containing nucleoside triphosphate hydrolases"/>
    <property type="match status" value="1"/>
</dbReference>
<keyword evidence="20" id="KW-0539">Nucleus</keyword>
<evidence type="ECO:0000256" key="14">
    <source>
        <dbReference type="ARBA" id="ARBA00022806"/>
    </source>
</evidence>
<evidence type="ECO:0000256" key="5">
    <source>
        <dbReference type="ARBA" id="ARBA00021516"/>
    </source>
</evidence>
<evidence type="ECO:0000256" key="2">
    <source>
        <dbReference type="ARBA" id="ARBA00004123"/>
    </source>
</evidence>
<feature type="compositionally biased region" description="Acidic residues" evidence="23">
    <location>
        <begin position="527"/>
        <end position="540"/>
    </location>
</feature>
<dbReference type="GO" id="GO:0005737">
    <property type="term" value="C:cytoplasm"/>
    <property type="evidence" value="ECO:0007669"/>
    <property type="project" value="TreeGrafter"/>
</dbReference>
<feature type="region of interest" description="Disordered" evidence="23">
    <location>
        <begin position="520"/>
        <end position="540"/>
    </location>
</feature>
<comment type="similarity">
    <text evidence="3">Belongs to the DNA2/NAM7 helicase family.</text>
</comment>
<evidence type="ECO:0000256" key="1">
    <source>
        <dbReference type="ARBA" id="ARBA00001966"/>
    </source>
</evidence>
<feature type="region of interest" description="Disordered" evidence="23">
    <location>
        <begin position="153"/>
        <end position="205"/>
    </location>
</feature>
<keyword evidence="14" id="KW-0347">Helicase</keyword>
<dbReference type="CDD" id="cd22318">
    <property type="entry name" value="DNA2_N-like"/>
    <property type="match status" value="1"/>
</dbReference>
<name>A0AAN6F7A1_9PEZI</name>
<organism evidence="27 28">
    <name type="scientific">Friedmanniomyces endolithicus</name>
    <dbReference type="NCBI Taxonomy" id="329885"/>
    <lineage>
        <taxon>Eukaryota</taxon>
        <taxon>Fungi</taxon>
        <taxon>Dikarya</taxon>
        <taxon>Ascomycota</taxon>
        <taxon>Pezizomycotina</taxon>
        <taxon>Dothideomycetes</taxon>
        <taxon>Dothideomycetidae</taxon>
        <taxon>Mycosphaerellales</taxon>
        <taxon>Teratosphaeriaceae</taxon>
        <taxon>Friedmanniomyces</taxon>
    </lineage>
</organism>
<keyword evidence="11 27" id="KW-0255">Endonuclease</keyword>
<dbReference type="PANTHER" id="PTHR10887:SF433">
    <property type="entry name" value="DNA REPLICATION ATP-DEPENDENT HELICASE_NUCLEASE DNA2"/>
    <property type="match status" value="1"/>
</dbReference>
<keyword evidence="12" id="KW-0227">DNA damage</keyword>
<dbReference type="Proteomes" id="UP001168146">
    <property type="component" value="Unassembled WGS sequence"/>
</dbReference>
<feature type="compositionally biased region" description="Polar residues" evidence="23">
    <location>
        <begin position="1739"/>
        <end position="1752"/>
    </location>
</feature>
<evidence type="ECO:0000256" key="23">
    <source>
        <dbReference type="SAM" id="MobiDB-lite"/>
    </source>
</evidence>
<dbReference type="GO" id="GO:0017108">
    <property type="term" value="F:5'-flap endonuclease activity"/>
    <property type="evidence" value="ECO:0007669"/>
    <property type="project" value="TreeGrafter"/>
</dbReference>
<reference evidence="27" key="1">
    <citation type="submission" date="2021-12" db="EMBL/GenBank/DDBJ databases">
        <title>Black yeast isolated from Biological Soil Crust.</title>
        <authorList>
            <person name="Kurbessoian T."/>
        </authorList>
    </citation>
    <scope>NUCLEOTIDE SEQUENCE</scope>
    <source>
        <strain evidence="27">CCFEE 5208</strain>
    </source>
</reference>
<dbReference type="InterPro" id="IPR011604">
    <property type="entry name" value="PDDEXK-like_dom_sf"/>
</dbReference>
<evidence type="ECO:0000256" key="20">
    <source>
        <dbReference type="ARBA" id="ARBA00023242"/>
    </source>
</evidence>
<protein>
    <recommendedName>
        <fullName evidence="5">DNA replication ATP-dependent helicase/nuclease DNA2</fullName>
        <ecNumber evidence="4">3.6.4.12</ecNumber>
    </recommendedName>
</protein>
<feature type="region of interest" description="Disordered" evidence="23">
    <location>
        <begin position="330"/>
        <end position="364"/>
    </location>
</feature>
<feature type="region of interest" description="Disordered" evidence="23">
    <location>
        <begin position="273"/>
        <end position="311"/>
    </location>
</feature>
<keyword evidence="15" id="KW-0067">ATP-binding</keyword>
<keyword evidence="8" id="KW-0540">Nuclease</keyword>
<evidence type="ECO:0000259" key="25">
    <source>
        <dbReference type="Pfam" id="PF13086"/>
    </source>
</evidence>
<dbReference type="EC" id="3.6.4.12" evidence="4"/>
<evidence type="ECO:0000256" key="7">
    <source>
        <dbReference type="ARBA" id="ARBA00022705"/>
    </source>
</evidence>
<feature type="compositionally biased region" description="Low complexity" evidence="23">
    <location>
        <begin position="192"/>
        <end position="202"/>
    </location>
</feature>
<dbReference type="EMBL" id="JASUXU010000095">
    <property type="protein sequence ID" value="KAK0307354.1"/>
    <property type="molecule type" value="Genomic_DNA"/>
</dbReference>
<comment type="caution">
    <text evidence="27">The sequence shown here is derived from an EMBL/GenBank/DDBJ whole genome shotgun (WGS) entry which is preliminary data.</text>
</comment>
<dbReference type="InterPro" id="IPR014808">
    <property type="entry name" value="DNA_replication_fac_Dna2_N"/>
</dbReference>
<evidence type="ECO:0000256" key="8">
    <source>
        <dbReference type="ARBA" id="ARBA00022722"/>
    </source>
</evidence>
<dbReference type="GO" id="GO:0017116">
    <property type="term" value="F:single-stranded DNA helicase activity"/>
    <property type="evidence" value="ECO:0007669"/>
    <property type="project" value="InterPro"/>
</dbReference>
<dbReference type="CDD" id="cd18808">
    <property type="entry name" value="SF1_C_Upf1"/>
    <property type="match status" value="1"/>
</dbReference>
<feature type="compositionally biased region" description="Low complexity" evidence="23">
    <location>
        <begin position="1704"/>
        <end position="1718"/>
    </location>
</feature>
<feature type="region of interest" description="Disordered" evidence="23">
    <location>
        <begin position="436"/>
        <end position="459"/>
    </location>
</feature>
<dbReference type="GO" id="GO:0071932">
    <property type="term" value="P:replication fork reversal"/>
    <property type="evidence" value="ECO:0007669"/>
    <property type="project" value="TreeGrafter"/>
</dbReference>
<dbReference type="GO" id="GO:0005634">
    <property type="term" value="C:nucleus"/>
    <property type="evidence" value="ECO:0007669"/>
    <property type="project" value="UniProtKB-SubCell"/>
</dbReference>
<feature type="compositionally biased region" description="Polar residues" evidence="23">
    <location>
        <begin position="439"/>
        <end position="453"/>
    </location>
</feature>
<dbReference type="Gene3D" id="3.90.320.10">
    <property type="match status" value="1"/>
</dbReference>
<feature type="domain" description="DNA2/NAM7 helicase helicase" evidence="25">
    <location>
        <begin position="1369"/>
        <end position="1435"/>
    </location>
</feature>
<evidence type="ECO:0000256" key="16">
    <source>
        <dbReference type="ARBA" id="ARBA00023004"/>
    </source>
</evidence>
<evidence type="ECO:0000256" key="18">
    <source>
        <dbReference type="ARBA" id="ARBA00023125"/>
    </source>
</evidence>
<feature type="compositionally biased region" description="Polar residues" evidence="23">
    <location>
        <begin position="93"/>
        <end position="115"/>
    </location>
</feature>
<evidence type="ECO:0000256" key="21">
    <source>
        <dbReference type="ARBA" id="ARBA00023268"/>
    </source>
</evidence>
<feature type="domain" description="DNA2/NAM7 helicase helicase" evidence="25">
    <location>
        <begin position="1266"/>
        <end position="1365"/>
    </location>
</feature>
<evidence type="ECO:0000256" key="13">
    <source>
        <dbReference type="ARBA" id="ARBA00022801"/>
    </source>
</evidence>
<dbReference type="GO" id="GO:0046872">
    <property type="term" value="F:metal ion binding"/>
    <property type="evidence" value="ECO:0007669"/>
    <property type="project" value="UniProtKB-KW"/>
</dbReference>